<keyword evidence="4" id="KW-1185">Reference proteome</keyword>
<reference evidence="3 4" key="1">
    <citation type="journal article" date="2023" name="Int. J. Syst. Evol. Microbiol.">
        <title>The observation of taxonomic boundaries for the 16SrII and 16SrXXV phytoplasmas using genome-based delimitation.</title>
        <authorList>
            <person name="Rodrigues Jardim B."/>
            <person name="Tran-Nguyen L.T.T."/>
            <person name="Gambley C."/>
            <person name="Al-Sadi A.M."/>
            <person name="Al-Subhi A.M."/>
            <person name="Foissac X."/>
            <person name="Salar P."/>
            <person name="Cai H."/>
            <person name="Yang J.Y."/>
            <person name="Davis R."/>
            <person name="Jones L."/>
            <person name="Rodoni B."/>
            <person name="Constable F.E."/>
        </authorList>
    </citation>
    <scope>NUCLEOTIDE SEQUENCE [LARGE SCALE GENOMIC DNA]</scope>
    <source>
        <strain evidence="3">BAWM-OMN-P26</strain>
    </source>
</reference>
<feature type="non-terminal residue" evidence="3">
    <location>
        <position position="524"/>
    </location>
</feature>
<comment type="caution">
    <text evidence="3">The sequence shown here is derived from an EMBL/GenBank/DDBJ whole genome shotgun (WGS) entry which is preliminary data.</text>
</comment>
<evidence type="ECO:0000256" key="2">
    <source>
        <dbReference type="SAM" id="Phobius"/>
    </source>
</evidence>
<proteinExistence type="predicted"/>
<feature type="region of interest" description="Disordered" evidence="1">
    <location>
        <begin position="498"/>
        <end position="524"/>
    </location>
</feature>
<evidence type="ECO:0000256" key="1">
    <source>
        <dbReference type="SAM" id="MobiDB-lite"/>
    </source>
</evidence>
<dbReference type="AlphaFoldDB" id="A0AAP5CM08"/>
<name>A0AAP5CM08_9MOLU</name>
<evidence type="ECO:0000313" key="4">
    <source>
        <dbReference type="Proteomes" id="UP001170651"/>
    </source>
</evidence>
<keyword evidence="2" id="KW-1133">Transmembrane helix</keyword>
<dbReference type="Proteomes" id="UP001170651">
    <property type="component" value="Unassembled WGS sequence"/>
</dbReference>
<evidence type="ECO:0000313" key="3">
    <source>
        <dbReference type="EMBL" id="MDO8054612.1"/>
    </source>
</evidence>
<feature type="transmembrane region" description="Helical" evidence="2">
    <location>
        <begin position="12"/>
        <end position="34"/>
    </location>
</feature>
<dbReference type="EMBL" id="JAOSIW010000012">
    <property type="protein sequence ID" value="MDO8054612.1"/>
    <property type="molecule type" value="Genomic_DNA"/>
</dbReference>
<organism evidence="3 4">
    <name type="scientific">Candidatus Phytoplasma australasiaticum subsp. australasiaticum</name>
    <dbReference type="NCBI Taxonomy" id="2832407"/>
    <lineage>
        <taxon>Bacteria</taxon>
        <taxon>Bacillati</taxon>
        <taxon>Mycoplasmatota</taxon>
        <taxon>Mollicutes</taxon>
        <taxon>Acholeplasmatales</taxon>
        <taxon>Acholeplasmataceae</taxon>
        <taxon>Candidatus Phytoplasma</taxon>
        <taxon>16SrII (Peanut WB group)</taxon>
        <taxon>Candidatus Phytoplasma australasiaticum</taxon>
    </lineage>
</organism>
<sequence>MFEKYLKNKIIKLLIAVFILFLSLNLFLIIVFQFNNNIKKTRLFSSNKNINNSEKLKINIFDIIHPRIDINVLPDEKKKIFSMDPNLSSKEIILLLKEKILNQFQELNQIAKSYALSQEDANIKINKNLYYYDLPEDENQYLRQHLHTDPKLSDEETIHILASKLLSEISVKERRFQEYVLFLQQKLNHKMISVDDLNIKIILKNKKIPDILFYIMMVNTVLEETQYRITILNEQLKDDQKLQLLEHDFMNTRDWMNNEEKKILLIKPQISPQETILILKEKIANQFRQRNQLAKYYDAIQQKALPILPHIKKYIPDEDAYLQNIFNKYSHKKEDKIIEYLQQSLCQEYENKKSLLKLCDIVLNRQIFPQIYYINSNAMTFETHINEMDQLLNDPVYVSFIRIQLDDAIKKLMQLQQHIKQIQDQVLIDLDETQRELKKTREARDRIKEKLNQKKKDLKDSQNKAIEDLSNVQKKAEKDLADKNQVITDQEKTIAKLNKDKTDLETAKTDLETAKTDLETAKNQ</sequence>
<keyword evidence="2" id="KW-0472">Membrane</keyword>
<keyword evidence="2" id="KW-0812">Transmembrane</keyword>
<accession>A0AAP5CM08</accession>
<protein>
    <submittedName>
        <fullName evidence="3">Uncharacterized protein</fullName>
    </submittedName>
</protein>
<dbReference type="RefSeq" id="WP_304515829.1">
    <property type="nucleotide sequence ID" value="NZ_JAOSIV010000014.1"/>
</dbReference>
<gene>
    <name evidence="3" type="ORF">OC696_01880</name>
</gene>